<dbReference type="PANTHER" id="PTHR10887">
    <property type="entry name" value="DNA2/NAM7 HELICASE FAMILY"/>
    <property type="match status" value="1"/>
</dbReference>
<dbReference type="InterPro" id="IPR027417">
    <property type="entry name" value="P-loop_NTPase"/>
</dbReference>
<keyword evidence="3" id="KW-1185">Reference proteome</keyword>
<gene>
    <name evidence="2" type="ORF">LSALG_LOCUS12380</name>
</gene>
<dbReference type="SUPFAM" id="SSF52540">
    <property type="entry name" value="P-loop containing nucleoside triphosphate hydrolases"/>
    <property type="match status" value="1"/>
</dbReference>
<reference evidence="2" key="1">
    <citation type="submission" date="2023-04" db="EMBL/GenBank/DDBJ databases">
        <authorList>
            <person name="Vijverberg K."/>
            <person name="Xiong W."/>
            <person name="Schranz E."/>
        </authorList>
    </citation>
    <scope>NUCLEOTIDE SEQUENCE</scope>
</reference>
<dbReference type="Proteomes" id="UP001177003">
    <property type="component" value="Chromosome 2"/>
</dbReference>
<evidence type="ECO:0000259" key="1">
    <source>
        <dbReference type="Pfam" id="PF13086"/>
    </source>
</evidence>
<feature type="domain" description="DNA2/NAM7 helicase helicase" evidence="1">
    <location>
        <begin position="69"/>
        <end position="142"/>
    </location>
</feature>
<dbReference type="EMBL" id="OX465078">
    <property type="protein sequence ID" value="CAI9272138.1"/>
    <property type="molecule type" value="Genomic_DNA"/>
</dbReference>
<organism evidence="2 3">
    <name type="scientific">Lactuca saligna</name>
    <name type="common">Willowleaf lettuce</name>
    <dbReference type="NCBI Taxonomy" id="75948"/>
    <lineage>
        <taxon>Eukaryota</taxon>
        <taxon>Viridiplantae</taxon>
        <taxon>Streptophyta</taxon>
        <taxon>Embryophyta</taxon>
        <taxon>Tracheophyta</taxon>
        <taxon>Spermatophyta</taxon>
        <taxon>Magnoliopsida</taxon>
        <taxon>eudicotyledons</taxon>
        <taxon>Gunneridae</taxon>
        <taxon>Pentapetalae</taxon>
        <taxon>asterids</taxon>
        <taxon>campanulids</taxon>
        <taxon>Asterales</taxon>
        <taxon>Asteraceae</taxon>
        <taxon>Cichorioideae</taxon>
        <taxon>Cichorieae</taxon>
        <taxon>Lactucinae</taxon>
        <taxon>Lactuca</taxon>
    </lineage>
</organism>
<dbReference type="InterPro" id="IPR045055">
    <property type="entry name" value="DNA2/NAM7-like"/>
</dbReference>
<dbReference type="GO" id="GO:0004386">
    <property type="term" value="F:helicase activity"/>
    <property type="evidence" value="ECO:0007669"/>
    <property type="project" value="InterPro"/>
</dbReference>
<proteinExistence type="predicted"/>
<dbReference type="Gene3D" id="3.40.50.300">
    <property type="entry name" value="P-loop containing nucleotide triphosphate hydrolases"/>
    <property type="match status" value="1"/>
</dbReference>
<dbReference type="Pfam" id="PF13086">
    <property type="entry name" value="AAA_11"/>
    <property type="match status" value="1"/>
</dbReference>
<dbReference type="PANTHER" id="PTHR10887:SF522">
    <property type="entry name" value="P-LOOP CONTAINING NUCLEOSIDE TRIPHOSPHATE HYDROLASES SUPERFAMILY PROTEIN"/>
    <property type="match status" value="1"/>
</dbReference>
<accession>A0AA35VND9</accession>
<sequence length="163" mass="18089">MVELVSSLQSLGESLKQTIASNVDLREALNGLDDIRTESIHACRIASLQILKCLQNTLCFPDLKDEFETRRFCMANSCLIFCTASSSINLHTEGMSPLEFLVIDEAAQLKECESLIPLHLVGARHAILVGDERQLPAMVQSKISEEAEFGRSLFERLVSLGHK</sequence>
<evidence type="ECO:0000313" key="3">
    <source>
        <dbReference type="Proteomes" id="UP001177003"/>
    </source>
</evidence>
<protein>
    <recommendedName>
        <fullName evidence="1">DNA2/NAM7 helicase helicase domain-containing protein</fullName>
    </recommendedName>
</protein>
<dbReference type="InterPro" id="IPR041677">
    <property type="entry name" value="DNA2/NAM7_AAA_11"/>
</dbReference>
<name>A0AA35VND9_LACSI</name>
<evidence type="ECO:0000313" key="2">
    <source>
        <dbReference type="EMBL" id="CAI9272138.1"/>
    </source>
</evidence>
<dbReference type="AlphaFoldDB" id="A0AA35VND9"/>